<evidence type="ECO:0000313" key="9">
    <source>
        <dbReference type="Proteomes" id="UP000659388"/>
    </source>
</evidence>
<dbReference type="InterPro" id="IPR005467">
    <property type="entry name" value="His_kinase_dom"/>
</dbReference>
<name>A0A937F2K5_9BACT</name>
<keyword evidence="4" id="KW-0808">Transferase</keyword>
<evidence type="ECO:0000256" key="1">
    <source>
        <dbReference type="ARBA" id="ARBA00000085"/>
    </source>
</evidence>
<organism evidence="8 9">
    <name type="scientific">Fulvivirga sediminis</name>
    <dbReference type="NCBI Taxonomy" id="2803949"/>
    <lineage>
        <taxon>Bacteria</taxon>
        <taxon>Pseudomonadati</taxon>
        <taxon>Bacteroidota</taxon>
        <taxon>Cytophagia</taxon>
        <taxon>Cytophagales</taxon>
        <taxon>Fulvivirgaceae</taxon>
        <taxon>Fulvivirga</taxon>
    </lineage>
</organism>
<dbReference type="InterPro" id="IPR004358">
    <property type="entry name" value="Sig_transdc_His_kin-like_C"/>
</dbReference>
<dbReference type="Proteomes" id="UP000659388">
    <property type="component" value="Unassembled WGS sequence"/>
</dbReference>
<evidence type="ECO:0000256" key="5">
    <source>
        <dbReference type="ARBA" id="ARBA00022777"/>
    </source>
</evidence>
<comment type="catalytic activity">
    <reaction evidence="1">
        <text>ATP + protein L-histidine = ADP + protein N-phospho-L-histidine.</text>
        <dbReference type="EC" id="2.7.13.3"/>
    </reaction>
</comment>
<dbReference type="Gene3D" id="1.10.287.130">
    <property type="match status" value="1"/>
</dbReference>
<evidence type="ECO:0000256" key="4">
    <source>
        <dbReference type="ARBA" id="ARBA00022679"/>
    </source>
</evidence>
<keyword evidence="9" id="KW-1185">Reference proteome</keyword>
<dbReference type="PANTHER" id="PTHR45453:SF1">
    <property type="entry name" value="PHOSPHATE REGULON SENSOR PROTEIN PHOR"/>
    <property type="match status" value="1"/>
</dbReference>
<dbReference type="GO" id="GO:0005886">
    <property type="term" value="C:plasma membrane"/>
    <property type="evidence" value="ECO:0007669"/>
    <property type="project" value="TreeGrafter"/>
</dbReference>
<proteinExistence type="predicted"/>
<dbReference type="SMART" id="SM00387">
    <property type="entry name" value="HATPase_c"/>
    <property type="match status" value="1"/>
</dbReference>
<accession>A0A937F2K5</accession>
<gene>
    <name evidence="8" type="ORF">JL102_00340</name>
</gene>
<dbReference type="GO" id="GO:0016036">
    <property type="term" value="P:cellular response to phosphate starvation"/>
    <property type="evidence" value="ECO:0007669"/>
    <property type="project" value="TreeGrafter"/>
</dbReference>
<dbReference type="InterPro" id="IPR036890">
    <property type="entry name" value="HATPase_C_sf"/>
</dbReference>
<keyword evidence="5 8" id="KW-0418">Kinase</keyword>
<sequence>MKNKLDQDLVEANDLLEHFILGCSSDLKSPLGSIKDLIHLAKLSQSDKNREQYLRWIDESTVRMDRLIQSMENYLINTKEPIKNEKVNFYEIIDAVVVPMTPLIKRKGINLSKRIMQKAILIGDKNRILLILKYLIDNAICYQKSGAKNNFLDIAIKVNKYEANIEICDNGEGISKDNIKNVFKMFFRSSKNSKGSGLGLYLVKEVLQKMNGSIKVVSSRGVGSNFIIKIPNSLNNFPEC</sequence>
<dbReference type="Pfam" id="PF02518">
    <property type="entry name" value="HATPase_c"/>
    <property type="match status" value="1"/>
</dbReference>
<reference evidence="8" key="1">
    <citation type="submission" date="2021-01" db="EMBL/GenBank/DDBJ databases">
        <title>Fulvivirga kasyanovii gen. nov., sp nov., a novel member of the phylum Bacteroidetes isolated from seawater in a mussel farm.</title>
        <authorList>
            <person name="Zhao L.-H."/>
            <person name="Wang Z.-J."/>
        </authorList>
    </citation>
    <scope>NUCLEOTIDE SEQUENCE</scope>
    <source>
        <strain evidence="8">2943</strain>
    </source>
</reference>
<comment type="caution">
    <text evidence="8">The sequence shown here is derived from an EMBL/GenBank/DDBJ whole genome shotgun (WGS) entry which is preliminary data.</text>
</comment>
<evidence type="ECO:0000256" key="3">
    <source>
        <dbReference type="ARBA" id="ARBA00022553"/>
    </source>
</evidence>
<dbReference type="PROSITE" id="PS50109">
    <property type="entry name" value="HIS_KIN"/>
    <property type="match status" value="1"/>
</dbReference>
<dbReference type="EC" id="2.7.13.3" evidence="2"/>
<dbReference type="InterPro" id="IPR036097">
    <property type="entry name" value="HisK_dim/P_sf"/>
</dbReference>
<evidence type="ECO:0000256" key="2">
    <source>
        <dbReference type="ARBA" id="ARBA00012438"/>
    </source>
</evidence>
<keyword evidence="3" id="KW-0597">Phosphoprotein</keyword>
<evidence type="ECO:0000313" key="8">
    <source>
        <dbReference type="EMBL" id="MBL3654560.1"/>
    </source>
</evidence>
<dbReference type="SUPFAM" id="SSF55874">
    <property type="entry name" value="ATPase domain of HSP90 chaperone/DNA topoisomerase II/histidine kinase"/>
    <property type="match status" value="1"/>
</dbReference>
<dbReference type="GO" id="GO:0004721">
    <property type="term" value="F:phosphoprotein phosphatase activity"/>
    <property type="evidence" value="ECO:0007669"/>
    <property type="project" value="TreeGrafter"/>
</dbReference>
<dbReference type="PANTHER" id="PTHR45453">
    <property type="entry name" value="PHOSPHATE REGULON SENSOR PROTEIN PHOR"/>
    <property type="match status" value="1"/>
</dbReference>
<dbReference type="AlphaFoldDB" id="A0A937F2K5"/>
<dbReference type="SUPFAM" id="SSF47384">
    <property type="entry name" value="Homodimeric domain of signal transducing histidine kinase"/>
    <property type="match status" value="1"/>
</dbReference>
<dbReference type="InterPro" id="IPR003661">
    <property type="entry name" value="HisK_dim/P_dom"/>
</dbReference>
<dbReference type="EMBL" id="JAESIY010000001">
    <property type="protein sequence ID" value="MBL3654560.1"/>
    <property type="molecule type" value="Genomic_DNA"/>
</dbReference>
<dbReference type="RefSeq" id="WP_202241458.1">
    <property type="nucleotide sequence ID" value="NZ_JAESIY010000001.1"/>
</dbReference>
<dbReference type="InterPro" id="IPR003594">
    <property type="entry name" value="HATPase_dom"/>
</dbReference>
<dbReference type="Gene3D" id="3.30.565.10">
    <property type="entry name" value="Histidine kinase-like ATPase, C-terminal domain"/>
    <property type="match status" value="1"/>
</dbReference>
<dbReference type="CDD" id="cd00082">
    <property type="entry name" value="HisKA"/>
    <property type="match status" value="1"/>
</dbReference>
<protein>
    <recommendedName>
        <fullName evidence="2">histidine kinase</fullName>
        <ecNumber evidence="2">2.7.13.3</ecNumber>
    </recommendedName>
</protein>
<dbReference type="InterPro" id="IPR050351">
    <property type="entry name" value="BphY/WalK/GraS-like"/>
</dbReference>
<dbReference type="GO" id="GO:0000155">
    <property type="term" value="F:phosphorelay sensor kinase activity"/>
    <property type="evidence" value="ECO:0007669"/>
    <property type="project" value="InterPro"/>
</dbReference>
<dbReference type="PRINTS" id="PR00344">
    <property type="entry name" value="BCTRLSENSOR"/>
</dbReference>
<feature type="domain" description="Histidine kinase" evidence="7">
    <location>
        <begin position="22"/>
        <end position="234"/>
    </location>
</feature>
<evidence type="ECO:0000259" key="7">
    <source>
        <dbReference type="PROSITE" id="PS50109"/>
    </source>
</evidence>
<keyword evidence="6" id="KW-0902">Two-component regulatory system</keyword>
<evidence type="ECO:0000256" key="6">
    <source>
        <dbReference type="ARBA" id="ARBA00023012"/>
    </source>
</evidence>